<evidence type="ECO:0000313" key="3">
    <source>
        <dbReference type="EMBL" id="GIJ46159.1"/>
    </source>
</evidence>
<dbReference type="InterPro" id="IPR012816">
    <property type="entry name" value="NADAR"/>
</dbReference>
<organism evidence="3 4">
    <name type="scientific">Virgisporangium aliadipatigenens</name>
    <dbReference type="NCBI Taxonomy" id="741659"/>
    <lineage>
        <taxon>Bacteria</taxon>
        <taxon>Bacillati</taxon>
        <taxon>Actinomycetota</taxon>
        <taxon>Actinomycetes</taxon>
        <taxon>Micromonosporales</taxon>
        <taxon>Micromonosporaceae</taxon>
        <taxon>Virgisporangium</taxon>
    </lineage>
</organism>
<protein>
    <recommendedName>
        <fullName evidence="5">Riboflavin biosynthesis intermediates N-glycosidase</fullName>
    </recommendedName>
</protein>
<dbReference type="InterPro" id="IPR037238">
    <property type="entry name" value="YbiA-like_sf"/>
</dbReference>
<comment type="caution">
    <text evidence="3">The sequence shown here is derived from an EMBL/GenBank/DDBJ whole genome shotgun (WGS) entry which is preliminary data.</text>
</comment>
<proteinExistence type="predicted"/>
<dbReference type="Gene3D" id="1.10.357.40">
    <property type="entry name" value="YbiA-like"/>
    <property type="match status" value="1"/>
</dbReference>
<evidence type="ECO:0008006" key="5">
    <source>
        <dbReference type="Google" id="ProtNLM"/>
    </source>
</evidence>
<keyword evidence="4" id="KW-1185">Reference proteome</keyword>
<evidence type="ECO:0000256" key="1">
    <source>
        <dbReference type="ARBA" id="ARBA00000022"/>
    </source>
</evidence>
<evidence type="ECO:0000256" key="2">
    <source>
        <dbReference type="ARBA" id="ARBA00000751"/>
    </source>
</evidence>
<comment type="catalytic activity">
    <reaction evidence="2">
        <text>2,5-diamino-6-hydroxy-4-(5-phosphoribosylamino)-pyrimidine + H2O = 2,5,6-triamino-4-hydroxypyrimidine + D-ribose 5-phosphate</text>
        <dbReference type="Rhea" id="RHEA:23436"/>
        <dbReference type="ChEBI" id="CHEBI:15377"/>
        <dbReference type="ChEBI" id="CHEBI:58614"/>
        <dbReference type="ChEBI" id="CHEBI:78346"/>
        <dbReference type="ChEBI" id="CHEBI:137796"/>
    </reaction>
</comment>
<reference evidence="3" key="1">
    <citation type="submission" date="2021-01" db="EMBL/GenBank/DDBJ databases">
        <title>Whole genome shotgun sequence of Virgisporangium aliadipatigenens NBRC 105644.</title>
        <authorList>
            <person name="Komaki H."/>
            <person name="Tamura T."/>
        </authorList>
    </citation>
    <scope>NUCLEOTIDE SEQUENCE</scope>
    <source>
        <strain evidence="3">NBRC 105644</strain>
    </source>
</reference>
<dbReference type="RefSeq" id="WP_203899686.1">
    <property type="nucleotide sequence ID" value="NZ_BOPF01000009.1"/>
</dbReference>
<dbReference type="SUPFAM" id="SSF143990">
    <property type="entry name" value="YbiA-like"/>
    <property type="match status" value="1"/>
</dbReference>
<dbReference type="Proteomes" id="UP000619260">
    <property type="component" value="Unassembled WGS sequence"/>
</dbReference>
<gene>
    <name evidence="3" type="ORF">Val02_30450</name>
</gene>
<sequence>MRPDWPDLRLTAMHAVLRAKFDQHATLADVLVGTGDARIEYNVSSAFRSGRAKGRNWVGRLLELVRSELIAQRAGFRP</sequence>
<name>A0A8J3YIX8_9ACTN</name>
<dbReference type="CDD" id="cd15457">
    <property type="entry name" value="NADAR"/>
    <property type="match status" value="1"/>
</dbReference>
<dbReference type="EMBL" id="BOPF01000009">
    <property type="protein sequence ID" value="GIJ46159.1"/>
    <property type="molecule type" value="Genomic_DNA"/>
</dbReference>
<dbReference type="AlphaFoldDB" id="A0A8J3YIX8"/>
<comment type="catalytic activity">
    <reaction evidence="1">
        <text>5-amino-6-(5-phospho-D-ribosylamino)uracil + H2O = 5,6-diaminouracil + D-ribose 5-phosphate</text>
        <dbReference type="Rhea" id="RHEA:55020"/>
        <dbReference type="ChEBI" id="CHEBI:15377"/>
        <dbReference type="ChEBI" id="CHEBI:46252"/>
        <dbReference type="ChEBI" id="CHEBI:58453"/>
        <dbReference type="ChEBI" id="CHEBI:78346"/>
    </reaction>
</comment>
<evidence type="ECO:0000313" key="4">
    <source>
        <dbReference type="Proteomes" id="UP000619260"/>
    </source>
</evidence>
<accession>A0A8J3YIX8</accession>